<evidence type="ECO:0000256" key="2">
    <source>
        <dbReference type="ARBA" id="ARBA00023015"/>
    </source>
</evidence>
<dbReference type="Pfam" id="PF00126">
    <property type="entry name" value="HTH_1"/>
    <property type="match status" value="1"/>
</dbReference>
<dbReference type="Gene3D" id="3.40.190.290">
    <property type="match status" value="1"/>
</dbReference>
<dbReference type="SUPFAM" id="SSF46785">
    <property type="entry name" value="Winged helix' DNA-binding domain"/>
    <property type="match status" value="1"/>
</dbReference>
<dbReference type="AlphaFoldDB" id="A0A4R1NEN4"/>
<dbReference type="InterPro" id="IPR000847">
    <property type="entry name" value="LysR_HTH_N"/>
</dbReference>
<feature type="domain" description="HTH lysR-type" evidence="5">
    <location>
        <begin position="1"/>
        <end position="59"/>
    </location>
</feature>
<dbReference type="OrthoDB" id="9110639at2"/>
<keyword evidence="3" id="KW-0238">DNA-binding</keyword>
<dbReference type="InterPro" id="IPR005119">
    <property type="entry name" value="LysR_subst-bd"/>
</dbReference>
<dbReference type="Gene3D" id="1.10.10.10">
    <property type="entry name" value="Winged helix-like DNA-binding domain superfamily/Winged helix DNA-binding domain"/>
    <property type="match status" value="1"/>
</dbReference>
<name>A0A4R1NEN4_9GAMM</name>
<dbReference type="SUPFAM" id="SSF53850">
    <property type="entry name" value="Periplasmic binding protein-like II"/>
    <property type="match status" value="1"/>
</dbReference>
<dbReference type="InterPro" id="IPR036388">
    <property type="entry name" value="WH-like_DNA-bd_sf"/>
</dbReference>
<evidence type="ECO:0000313" key="7">
    <source>
        <dbReference type="Proteomes" id="UP000294555"/>
    </source>
</evidence>
<evidence type="ECO:0000313" key="6">
    <source>
        <dbReference type="EMBL" id="TCL05377.1"/>
    </source>
</evidence>
<organism evidence="6 7">
    <name type="scientific">Sodalis ligni</name>
    <dbReference type="NCBI Taxonomy" id="2697027"/>
    <lineage>
        <taxon>Bacteria</taxon>
        <taxon>Pseudomonadati</taxon>
        <taxon>Pseudomonadota</taxon>
        <taxon>Gammaproteobacteria</taxon>
        <taxon>Enterobacterales</taxon>
        <taxon>Bruguierivoracaceae</taxon>
        <taxon>Sodalis</taxon>
    </lineage>
</organism>
<dbReference type="CDD" id="cd08476">
    <property type="entry name" value="PBP2_CrgA_like_7"/>
    <property type="match status" value="1"/>
</dbReference>
<comment type="caution">
    <text evidence="6">The sequence shown here is derived from an EMBL/GenBank/DDBJ whole genome shotgun (WGS) entry which is preliminary data.</text>
</comment>
<evidence type="ECO:0000256" key="4">
    <source>
        <dbReference type="ARBA" id="ARBA00023163"/>
    </source>
</evidence>
<dbReference type="GO" id="GO:0043565">
    <property type="term" value="F:sequence-specific DNA binding"/>
    <property type="evidence" value="ECO:0007669"/>
    <property type="project" value="TreeGrafter"/>
</dbReference>
<keyword evidence="2" id="KW-0805">Transcription regulation</keyword>
<keyword evidence="7" id="KW-1185">Reference proteome</keyword>
<keyword evidence="4" id="KW-0804">Transcription</keyword>
<dbReference type="FunFam" id="1.10.10.10:FF:000001">
    <property type="entry name" value="LysR family transcriptional regulator"/>
    <property type="match status" value="1"/>
</dbReference>
<dbReference type="EMBL" id="SJOI01000001">
    <property type="protein sequence ID" value="TCL05377.1"/>
    <property type="molecule type" value="Genomic_DNA"/>
</dbReference>
<comment type="similarity">
    <text evidence="1">Belongs to the LysR transcriptional regulatory family.</text>
</comment>
<evidence type="ECO:0000259" key="5">
    <source>
        <dbReference type="PROSITE" id="PS50931"/>
    </source>
</evidence>
<dbReference type="PANTHER" id="PTHR30537:SF72">
    <property type="entry name" value="LYSR FAMILY TRANSCRIPTIONAL REGULATOR"/>
    <property type="match status" value="1"/>
</dbReference>
<evidence type="ECO:0000256" key="3">
    <source>
        <dbReference type="ARBA" id="ARBA00023125"/>
    </source>
</evidence>
<evidence type="ECO:0000256" key="1">
    <source>
        <dbReference type="ARBA" id="ARBA00009437"/>
    </source>
</evidence>
<dbReference type="InterPro" id="IPR058163">
    <property type="entry name" value="LysR-type_TF_proteobact-type"/>
</dbReference>
<dbReference type="InterPro" id="IPR036390">
    <property type="entry name" value="WH_DNA-bd_sf"/>
</dbReference>
<dbReference type="GO" id="GO:0003700">
    <property type="term" value="F:DNA-binding transcription factor activity"/>
    <property type="evidence" value="ECO:0007669"/>
    <property type="project" value="InterPro"/>
</dbReference>
<proteinExistence type="inferred from homology"/>
<protein>
    <submittedName>
        <fullName evidence="6">LysR family transcriptional regulator</fullName>
    </submittedName>
</protein>
<dbReference type="Proteomes" id="UP000294555">
    <property type="component" value="Unassembled WGS sequence"/>
</dbReference>
<dbReference type="PROSITE" id="PS50931">
    <property type="entry name" value="HTH_LYSR"/>
    <property type="match status" value="1"/>
</dbReference>
<dbReference type="RefSeq" id="WP_132924086.1">
    <property type="nucleotide sequence ID" value="NZ_SJOI01000001.1"/>
</dbReference>
<sequence length="293" mass="32274">MDHLGGLELFVQVAKAGSFVEAARLTGVSPSAVSKGIARLEARLKVRLLNRSTRSVALTAEGTRFYQNTLVILRAVEDAEQDLTQIRKYPRGKLKVSMAEESMVSSFMADFALAWPDIELELVVSDRMVNVIEEGFDVVVRSGNIGDSRLMAKKLAVFSSKVVASPDYLAKAGTPENPADLLRHACLHYRFLHSGKIEHWQIRGLEPAAAGTLPVAMVCNNIQGRLDFAKRGVGLAWLPDYIVQGALDEGTLVSVLDEYAIRVEPLWLLWPSGPYLPLKTRVFIDYLSTCFAA</sequence>
<accession>A0A4R1NEN4</accession>
<dbReference type="PANTHER" id="PTHR30537">
    <property type="entry name" value="HTH-TYPE TRANSCRIPTIONAL REGULATOR"/>
    <property type="match status" value="1"/>
</dbReference>
<dbReference type="Pfam" id="PF03466">
    <property type="entry name" value="LysR_substrate"/>
    <property type="match status" value="1"/>
</dbReference>
<dbReference type="GO" id="GO:0006351">
    <property type="term" value="P:DNA-templated transcription"/>
    <property type="evidence" value="ECO:0007669"/>
    <property type="project" value="TreeGrafter"/>
</dbReference>
<reference evidence="6 7" key="1">
    <citation type="submission" date="2019-02" db="EMBL/GenBank/DDBJ databases">
        <title>Investigation of anaerobic lignin degradation for improved lignocellulosic biofuels.</title>
        <authorList>
            <person name="Deangelis K."/>
        </authorList>
    </citation>
    <scope>NUCLEOTIDE SEQUENCE [LARGE SCALE GENOMIC DNA]</scope>
    <source>
        <strain evidence="6 7">159R</strain>
    </source>
</reference>
<gene>
    <name evidence="6" type="ORF">EZJ58_3557</name>
</gene>